<organism evidence="2 3">
    <name type="scientific">Aedoeadaptatus coxii</name>
    <dbReference type="NCBI Taxonomy" id="755172"/>
    <lineage>
        <taxon>Bacteria</taxon>
        <taxon>Bacillati</taxon>
        <taxon>Bacillota</taxon>
        <taxon>Tissierellia</taxon>
        <taxon>Tissierellales</taxon>
        <taxon>Peptoniphilaceae</taxon>
        <taxon>Aedoeadaptatus</taxon>
    </lineage>
</organism>
<dbReference type="EMBL" id="LSDG01000033">
    <property type="protein sequence ID" value="KXB66262.1"/>
    <property type="molecule type" value="Genomic_DNA"/>
</dbReference>
<sequence length="77" mass="8818">MSVLECIKVHGDHTAEALAQRLEQSVQWVEDELHHYERLGYVKRRKHTPTCSGGCGNCEHCKNHISHGEHTLWEAIS</sequence>
<reference evidence="3" key="1">
    <citation type="submission" date="2016-01" db="EMBL/GenBank/DDBJ databases">
        <authorList>
            <person name="Mitreva M."/>
            <person name="Pepin K.H."/>
            <person name="Mihindukulasuriya K.A."/>
            <person name="Fulton R."/>
            <person name="Fronick C."/>
            <person name="O'Laughlin M."/>
            <person name="Miner T."/>
            <person name="Herter B."/>
            <person name="Rosa B.A."/>
            <person name="Cordes M."/>
            <person name="Tomlinson C."/>
            <person name="Wollam A."/>
            <person name="Palsikar V.B."/>
            <person name="Mardis E.R."/>
            <person name="Wilson R.K."/>
        </authorList>
    </citation>
    <scope>NUCLEOTIDE SEQUENCE [LARGE SCALE GENOMIC DNA]</scope>
    <source>
        <strain evidence="3">DNF00729</strain>
    </source>
</reference>
<dbReference type="SUPFAM" id="SSF46785">
    <property type="entry name" value="Winged helix' DNA-binding domain"/>
    <property type="match status" value="1"/>
</dbReference>
<gene>
    <name evidence="2" type="ORF">HMPREF1863_01124</name>
</gene>
<evidence type="ECO:0000313" key="3">
    <source>
        <dbReference type="Proteomes" id="UP000070442"/>
    </source>
</evidence>
<dbReference type="RefSeq" id="WP_068368092.1">
    <property type="nucleotide sequence ID" value="NZ_KQ960178.1"/>
</dbReference>
<dbReference type="Gene3D" id="1.10.10.10">
    <property type="entry name" value="Winged helix-like DNA-binding domain superfamily/Winged helix DNA-binding domain"/>
    <property type="match status" value="1"/>
</dbReference>
<proteinExistence type="predicted"/>
<name>A0A134AEW4_9FIRM</name>
<dbReference type="InterPro" id="IPR036388">
    <property type="entry name" value="WH-like_DNA-bd_sf"/>
</dbReference>
<dbReference type="Pfam" id="PF09012">
    <property type="entry name" value="FeoC"/>
    <property type="match status" value="1"/>
</dbReference>
<dbReference type="PATRIC" id="fig|755172.3.peg.1084"/>
<accession>A0A134AEW4</accession>
<dbReference type="InterPro" id="IPR015102">
    <property type="entry name" value="Tscrpt_reg_HTH_FeoC"/>
</dbReference>
<dbReference type="STRING" id="755172.HMPREF1863_01124"/>
<dbReference type="InterPro" id="IPR036390">
    <property type="entry name" value="WH_DNA-bd_sf"/>
</dbReference>
<feature type="domain" description="Transcriptional regulator HTH-type FeoC" evidence="1">
    <location>
        <begin position="5"/>
        <end position="63"/>
    </location>
</feature>
<keyword evidence="3" id="KW-1185">Reference proteome</keyword>
<dbReference type="AlphaFoldDB" id="A0A134AEW4"/>
<evidence type="ECO:0000313" key="2">
    <source>
        <dbReference type="EMBL" id="KXB66262.1"/>
    </source>
</evidence>
<comment type="caution">
    <text evidence="2">The sequence shown here is derived from an EMBL/GenBank/DDBJ whole genome shotgun (WGS) entry which is preliminary data.</text>
</comment>
<evidence type="ECO:0000259" key="1">
    <source>
        <dbReference type="Pfam" id="PF09012"/>
    </source>
</evidence>
<protein>
    <recommendedName>
        <fullName evidence="1">Transcriptional regulator HTH-type FeoC domain-containing protein</fullName>
    </recommendedName>
</protein>
<dbReference type="Proteomes" id="UP000070442">
    <property type="component" value="Unassembled WGS sequence"/>
</dbReference>